<keyword evidence="2" id="KW-1185">Reference proteome</keyword>
<evidence type="ECO:0000313" key="1">
    <source>
        <dbReference type="EMBL" id="QEG20156.1"/>
    </source>
</evidence>
<evidence type="ECO:0000313" key="2">
    <source>
        <dbReference type="Proteomes" id="UP000322214"/>
    </source>
</evidence>
<accession>A0A5B9P685</accession>
<proteinExistence type="predicted"/>
<dbReference type="PANTHER" id="PTHR36456">
    <property type="entry name" value="UPF0232 PROTEIN SCO3875"/>
    <property type="match status" value="1"/>
</dbReference>
<dbReference type="PANTHER" id="PTHR36456:SF1">
    <property type="entry name" value="UPF0232 PROTEIN SCO3875"/>
    <property type="match status" value="1"/>
</dbReference>
<dbReference type="RefSeq" id="WP_075085767.1">
    <property type="nucleotide sequence ID" value="NZ_CP042912.1"/>
</dbReference>
<dbReference type="Proteomes" id="UP000322214">
    <property type="component" value="Chromosome"/>
</dbReference>
<name>A0A5B9P685_9BACT</name>
<reference evidence="1 2" key="1">
    <citation type="submission" date="2019-08" db="EMBL/GenBank/DDBJ databases">
        <title>Deep-cultivation of Planctomycetes and their phenomic and genomic characterization uncovers novel biology.</title>
        <authorList>
            <person name="Wiegand S."/>
            <person name="Jogler M."/>
            <person name="Boedeker C."/>
            <person name="Pinto D."/>
            <person name="Vollmers J."/>
            <person name="Rivas-Marin E."/>
            <person name="Kohn T."/>
            <person name="Peeters S.H."/>
            <person name="Heuer A."/>
            <person name="Rast P."/>
            <person name="Oberbeckmann S."/>
            <person name="Bunk B."/>
            <person name="Jeske O."/>
            <person name="Meyerdierks A."/>
            <person name="Storesund J.E."/>
            <person name="Kallscheuer N."/>
            <person name="Luecker S."/>
            <person name="Lage O.M."/>
            <person name="Pohl T."/>
            <person name="Merkel B.J."/>
            <person name="Hornburger P."/>
            <person name="Mueller R.-W."/>
            <person name="Bruemmer F."/>
            <person name="Labrenz M."/>
            <person name="Spormann A.M."/>
            <person name="Op den Camp H."/>
            <person name="Overmann J."/>
            <person name="Amann R."/>
            <person name="Jetten M.S.M."/>
            <person name="Mascher T."/>
            <person name="Medema M.H."/>
            <person name="Devos D.P."/>
            <person name="Kaster A.-K."/>
            <person name="Ovreas L."/>
            <person name="Rohde M."/>
            <person name="Galperin M.Y."/>
            <person name="Jogler C."/>
        </authorList>
    </citation>
    <scope>NUCLEOTIDE SEQUENCE [LARGE SCALE GENOMIC DNA]</scope>
    <source>
        <strain evidence="1 2">FC18</strain>
    </source>
</reference>
<dbReference type="AlphaFoldDB" id="A0A5B9P685"/>
<gene>
    <name evidence="1" type="ORF">MFFC18_00030</name>
</gene>
<dbReference type="KEGG" id="mff:MFFC18_00030"/>
<organism evidence="1 2">
    <name type="scientific">Mariniblastus fucicola</name>
    <dbReference type="NCBI Taxonomy" id="980251"/>
    <lineage>
        <taxon>Bacteria</taxon>
        <taxon>Pseudomonadati</taxon>
        <taxon>Planctomycetota</taxon>
        <taxon>Planctomycetia</taxon>
        <taxon>Pirellulales</taxon>
        <taxon>Pirellulaceae</taxon>
        <taxon>Mariniblastus</taxon>
    </lineage>
</organism>
<evidence type="ECO:0008006" key="3">
    <source>
        <dbReference type="Google" id="ProtNLM"/>
    </source>
</evidence>
<sequence length="124" mass="14161">MEPGQYDEQDFDNASDLVKLRQRYFRRPKTPANIISQMMARQGYGQTKSNDELNEAWEIASGPRFAKNTKAGRINRGVLEVHVSSSAAMNMLSFEKKKLLSAMQQQLPQNNIKDLRFKLGNVAR</sequence>
<dbReference type="STRING" id="980251.GCA_001642875_03758"/>
<dbReference type="Pfam" id="PF05258">
    <property type="entry name" value="DciA"/>
    <property type="match status" value="1"/>
</dbReference>
<dbReference type="InterPro" id="IPR007922">
    <property type="entry name" value="DciA-like"/>
</dbReference>
<protein>
    <recommendedName>
        <fullName evidence="3">DUF721 domain-containing protein</fullName>
    </recommendedName>
</protein>
<dbReference type="EMBL" id="CP042912">
    <property type="protein sequence ID" value="QEG20156.1"/>
    <property type="molecule type" value="Genomic_DNA"/>
</dbReference>